<comment type="caution">
    <text evidence="2">The sequence shown here is derived from an EMBL/GenBank/DDBJ whole genome shotgun (WGS) entry which is preliminary data.</text>
</comment>
<proteinExistence type="predicted"/>
<keyword evidence="3" id="KW-1185">Reference proteome</keyword>
<evidence type="ECO:0000256" key="1">
    <source>
        <dbReference type="SAM" id="Phobius"/>
    </source>
</evidence>
<dbReference type="AlphaFoldDB" id="A0A0R2EZ35"/>
<evidence type="ECO:0000313" key="2">
    <source>
        <dbReference type="EMBL" id="KRN21567.1"/>
    </source>
</evidence>
<dbReference type="RefSeq" id="WP_054735922.1">
    <property type="nucleotide sequence ID" value="NZ_AYZM01000111.1"/>
</dbReference>
<name>A0A0R2EZ35_9LACO</name>
<evidence type="ECO:0000313" key="3">
    <source>
        <dbReference type="Proteomes" id="UP000051442"/>
    </source>
</evidence>
<keyword evidence="1" id="KW-0812">Transmembrane</keyword>
<reference evidence="2 3" key="1">
    <citation type="journal article" date="2015" name="Genome Announc.">
        <title>Expanding the biotechnology potential of lactobacilli through comparative genomics of 213 strains and associated genera.</title>
        <authorList>
            <person name="Sun Z."/>
            <person name="Harris H.M."/>
            <person name="McCann A."/>
            <person name="Guo C."/>
            <person name="Argimon S."/>
            <person name="Zhang W."/>
            <person name="Yang X."/>
            <person name="Jeffery I.B."/>
            <person name="Cooney J.C."/>
            <person name="Kagawa T.F."/>
            <person name="Liu W."/>
            <person name="Song Y."/>
            <person name="Salvetti E."/>
            <person name="Wrobel A."/>
            <person name="Rasinkangas P."/>
            <person name="Parkhill J."/>
            <person name="Rea M.C."/>
            <person name="O'Sullivan O."/>
            <person name="Ritari J."/>
            <person name="Douillard F.P."/>
            <person name="Paul Ross R."/>
            <person name="Yang R."/>
            <person name="Briner A.E."/>
            <person name="Felis G.E."/>
            <person name="de Vos W.M."/>
            <person name="Barrangou R."/>
            <person name="Klaenhammer T.R."/>
            <person name="Caufield P.W."/>
            <person name="Cui Y."/>
            <person name="Zhang H."/>
            <person name="O'Toole P.W."/>
        </authorList>
    </citation>
    <scope>NUCLEOTIDE SEQUENCE [LARGE SCALE GENOMIC DNA]</scope>
    <source>
        <strain evidence="2 3">DSM 23365</strain>
    </source>
</reference>
<organism evidence="2 3">
    <name type="scientific">Secundilactobacillus similis DSM 23365 = JCM 2765</name>
    <dbReference type="NCBI Taxonomy" id="1423804"/>
    <lineage>
        <taxon>Bacteria</taxon>
        <taxon>Bacillati</taxon>
        <taxon>Bacillota</taxon>
        <taxon>Bacilli</taxon>
        <taxon>Lactobacillales</taxon>
        <taxon>Lactobacillaceae</taxon>
        <taxon>Secundilactobacillus</taxon>
    </lineage>
</organism>
<feature type="transmembrane region" description="Helical" evidence="1">
    <location>
        <begin position="51"/>
        <end position="75"/>
    </location>
</feature>
<keyword evidence="1" id="KW-1133">Transmembrane helix</keyword>
<feature type="transmembrane region" description="Helical" evidence="1">
    <location>
        <begin position="12"/>
        <end position="31"/>
    </location>
</feature>
<dbReference type="PATRIC" id="fig|1423804.4.peg.1087"/>
<keyword evidence="1" id="KW-0472">Membrane</keyword>
<sequence length="88" mass="10350">MFKQAIRHANQWLLIMLIMDLVFEPISWLLHRESGSLRGLVRLIWQAPDRGQTLLVVIGIVLVIWVALVLFFWLIEGLRRAMGRHDVY</sequence>
<dbReference type="OrthoDB" id="2296768at2"/>
<accession>A0A0R2EZ35</accession>
<dbReference type="STRING" id="1423804.FD14_GL001009"/>
<gene>
    <name evidence="2" type="ORF">FD14_GL001009</name>
</gene>
<dbReference type="EMBL" id="AYZM01000111">
    <property type="protein sequence ID" value="KRN21567.1"/>
    <property type="molecule type" value="Genomic_DNA"/>
</dbReference>
<protein>
    <submittedName>
        <fullName evidence="2">Uncharacterized protein</fullName>
    </submittedName>
</protein>
<dbReference type="Proteomes" id="UP000051442">
    <property type="component" value="Unassembled WGS sequence"/>
</dbReference>